<dbReference type="GO" id="GO:0015386">
    <property type="term" value="F:potassium:proton antiporter activity"/>
    <property type="evidence" value="ECO:0007669"/>
    <property type="project" value="TreeGrafter"/>
</dbReference>
<feature type="transmembrane region" description="Helical" evidence="12">
    <location>
        <begin position="202"/>
        <end position="223"/>
    </location>
</feature>
<dbReference type="eggNOG" id="COG0025">
    <property type="taxonomic scope" value="Bacteria"/>
</dbReference>
<evidence type="ECO:0000256" key="4">
    <source>
        <dbReference type="ARBA" id="ARBA00022449"/>
    </source>
</evidence>
<comment type="similarity">
    <text evidence="2">Belongs to the monovalent cation:proton antiporter 1 (CPA1) transporter (TC 2.A.36) family.</text>
</comment>
<dbReference type="KEGG" id="fph:Fphi_0712"/>
<organism evidence="14">
    <name type="scientific">Francisella philomiragia subsp. philomiragia (strain ATCC 25017 / CCUG 19701 / FSC 153 / O#319-036)</name>
    <dbReference type="NCBI Taxonomy" id="484022"/>
    <lineage>
        <taxon>Bacteria</taxon>
        <taxon>Pseudomonadati</taxon>
        <taxon>Pseudomonadota</taxon>
        <taxon>Gammaproteobacteria</taxon>
        <taxon>Thiotrichales</taxon>
        <taxon>Francisellaceae</taxon>
        <taxon>Francisella</taxon>
    </lineage>
</organism>
<evidence type="ECO:0000256" key="8">
    <source>
        <dbReference type="ARBA" id="ARBA00023053"/>
    </source>
</evidence>
<keyword evidence="4" id="KW-0050">Antiport</keyword>
<dbReference type="Pfam" id="PF00999">
    <property type="entry name" value="Na_H_Exchanger"/>
    <property type="match status" value="1"/>
</dbReference>
<dbReference type="PANTHER" id="PTHR10110">
    <property type="entry name" value="SODIUM/HYDROGEN EXCHANGER"/>
    <property type="match status" value="1"/>
</dbReference>
<keyword evidence="8" id="KW-0915">Sodium</keyword>
<evidence type="ECO:0000313" key="14">
    <source>
        <dbReference type="EMBL" id="ABZ86933.1"/>
    </source>
</evidence>
<dbReference type="PANTHER" id="PTHR10110:SF195">
    <property type="entry name" value="NA(+)_H(+) ANTIPORTER NHAS2"/>
    <property type="match status" value="1"/>
</dbReference>
<dbReference type="InterPro" id="IPR018422">
    <property type="entry name" value="Cation/H_exchanger_CPA1"/>
</dbReference>
<dbReference type="GO" id="GO:0015385">
    <property type="term" value="F:sodium:proton antiporter activity"/>
    <property type="evidence" value="ECO:0007669"/>
    <property type="project" value="InterPro"/>
</dbReference>
<evidence type="ECO:0000256" key="7">
    <source>
        <dbReference type="ARBA" id="ARBA00022989"/>
    </source>
</evidence>
<reference evidence="14" key="1">
    <citation type="submission" date="2009-01" db="EMBL/GenBank/DDBJ databases">
        <title>Complete sequence of chromosome of Francisella philomiragia subsp. philomiragia ATCC 25017.</title>
        <authorList>
            <consortium name="US DOE Joint Genome Institute"/>
            <person name="Copeland A."/>
            <person name="Lucas S."/>
            <person name="Lapidus A."/>
            <person name="Barry K."/>
            <person name="Detter J.C."/>
            <person name="Glavina del Rio T."/>
            <person name="Hammon N."/>
            <person name="Israni S."/>
            <person name="Dalin E."/>
            <person name="Tice H."/>
            <person name="Pitluck S."/>
            <person name="Chain P."/>
            <person name="Malfatti S."/>
            <person name="Shin M."/>
            <person name="Vergez L."/>
            <person name="Schmutz J."/>
            <person name="Larimer F."/>
            <person name="Land M."/>
            <person name="Hauser L."/>
            <person name="Richardson P."/>
        </authorList>
    </citation>
    <scope>NUCLEOTIDE SEQUENCE</scope>
    <source>
        <strain evidence="14">ATCC 25017</strain>
    </source>
</reference>
<evidence type="ECO:0000256" key="10">
    <source>
        <dbReference type="ARBA" id="ARBA00023136"/>
    </source>
</evidence>
<name>B0TW25_FRAP2</name>
<dbReference type="InterPro" id="IPR006153">
    <property type="entry name" value="Cation/H_exchanger_TM"/>
</dbReference>
<accession>B0TW25</accession>
<feature type="transmembrane region" description="Helical" evidence="12">
    <location>
        <begin position="317"/>
        <end position="345"/>
    </location>
</feature>
<keyword evidence="3" id="KW-0813">Transport</keyword>
<feature type="transmembrane region" description="Helical" evidence="12">
    <location>
        <begin position="6"/>
        <end position="24"/>
    </location>
</feature>
<evidence type="ECO:0000256" key="1">
    <source>
        <dbReference type="ARBA" id="ARBA00004651"/>
    </source>
</evidence>
<feature type="domain" description="Cation/H+ exchanger transmembrane" evidence="13">
    <location>
        <begin position="14"/>
        <end position="411"/>
    </location>
</feature>
<evidence type="ECO:0000256" key="2">
    <source>
        <dbReference type="ARBA" id="ARBA00007367"/>
    </source>
</evidence>
<feature type="transmembrane region" description="Helical" evidence="12">
    <location>
        <begin position="357"/>
        <end position="377"/>
    </location>
</feature>
<dbReference type="GO" id="GO:0051453">
    <property type="term" value="P:regulation of intracellular pH"/>
    <property type="evidence" value="ECO:0007669"/>
    <property type="project" value="TreeGrafter"/>
</dbReference>
<gene>
    <name evidence="14" type="ordered locus">Fphi_0712</name>
</gene>
<keyword evidence="5" id="KW-1003">Cell membrane</keyword>
<dbReference type="AlphaFoldDB" id="B0TW25"/>
<keyword evidence="10 12" id="KW-0472">Membrane</keyword>
<feature type="transmembrane region" description="Helical" evidence="12">
    <location>
        <begin position="70"/>
        <end position="87"/>
    </location>
</feature>
<feature type="transmembrane region" description="Helical" evidence="12">
    <location>
        <begin position="99"/>
        <end position="122"/>
    </location>
</feature>
<sequence length="416" mass="45584">MSLYSLFVLLCVIAAYSSYFNLRFLGLPKAIGLTALSAFISLSLLVLIKLEPNFFSPVYDMLDSVNFETLVLKVLLGYLLFASAMHLDFSKIREFSLAIVVLSSLGVVISAFIIGTLCWLMAPLVIGVDINYVHCLMVGAVLSPTDPVTVFAVFKSTKAVPEKVKAILSGEAIFNDVFSIVLFLILLLIITHSNQNVGINEFVFMLLKEGTGGIALGVILGFIGARLMSNSDDTHALIIMSLAIVSVGSWIATRIEVSEPLAMVVCGIVIGNSKPRGRVSEESKKSLSDFWAIVDELLNTFLFVLIGIVALKMTFSYNVIMAGAILFIIVLVARYLSVIFSMFLVDWSIQNQFWKNSFVITWAGLRGGVSIALALTIPIEYRNDHASSIVYIAVLLSIFIQGISFRKVLEKAYAKK</sequence>
<evidence type="ECO:0000256" key="9">
    <source>
        <dbReference type="ARBA" id="ARBA00023065"/>
    </source>
</evidence>
<feature type="transmembrane region" description="Helical" evidence="12">
    <location>
        <begin position="31"/>
        <end position="50"/>
    </location>
</feature>
<keyword evidence="9" id="KW-0406">Ion transport</keyword>
<evidence type="ECO:0000256" key="5">
    <source>
        <dbReference type="ARBA" id="ARBA00022475"/>
    </source>
</evidence>
<feature type="transmembrane region" description="Helical" evidence="12">
    <location>
        <begin position="235"/>
        <end position="253"/>
    </location>
</feature>
<feature type="transmembrane region" description="Helical" evidence="12">
    <location>
        <begin position="290"/>
        <end position="311"/>
    </location>
</feature>
<proteinExistence type="inferred from homology"/>
<feature type="transmembrane region" description="Helical" evidence="12">
    <location>
        <begin position="389"/>
        <end position="409"/>
    </location>
</feature>
<protein>
    <submittedName>
        <fullName evidence="14">Na+/H+ antiporter</fullName>
    </submittedName>
</protein>
<dbReference type="Gene3D" id="1.20.1530.20">
    <property type="match status" value="1"/>
</dbReference>
<evidence type="ECO:0000256" key="3">
    <source>
        <dbReference type="ARBA" id="ARBA00022448"/>
    </source>
</evidence>
<evidence type="ECO:0000256" key="6">
    <source>
        <dbReference type="ARBA" id="ARBA00022692"/>
    </source>
</evidence>
<feature type="transmembrane region" description="Helical" evidence="12">
    <location>
        <begin position="172"/>
        <end position="190"/>
    </location>
</feature>
<evidence type="ECO:0000256" key="12">
    <source>
        <dbReference type="SAM" id="Phobius"/>
    </source>
</evidence>
<dbReference type="HOGENOM" id="CLU_005912_8_1_6"/>
<keyword evidence="6 12" id="KW-0812">Transmembrane</keyword>
<keyword evidence="11" id="KW-0739">Sodium transport</keyword>
<evidence type="ECO:0000256" key="11">
    <source>
        <dbReference type="ARBA" id="ARBA00023201"/>
    </source>
</evidence>
<keyword evidence="7 12" id="KW-1133">Transmembrane helix</keyword>
<dbReference type="EMBL" id="CP000937">
    <property type="protein sequence ID" value="ABZ86933.1"/>
    <property type="molecule type" value="Genomic_DNA"/>
</dbReference>
<comment type="subcellular location">
    <subcellularLocation>
        <location evidence="1">Cell membrane</location>
        <topology evidence="1">Multi-pass membrane protein</topology>
    </subcellularLocation>
</comment>
<dbReference type="GO" id="GO:0098719">
    <property type="term" value="P:sodium ion import across plasma membrane"/>
    <property type="evidence" value="ECO:0007669"/>
    <property type="project" value="TreeGrafter"/>
</dbReference>
<dbReference type="InterPro" id="IPR038770">
    <property type="entry name" value="Na+/solute_symporter_sf"/>
</dbReference>
<evidence type="ECO:0000259" key="13">
    <source>
        <dbReference type="Pfam" id="PF00999"/>
    </source>
</evidence>
<dbReference type="GO" id="GO:0005886">
    <property type="term" value="C:plasma membrane"/>
    <property type="evidence" value="ECO:0007669"/>
    <property type="project" value="UniProtKB-SubCell"/>
</dbReference>